<dbReference type="PANTHER" id="PTHR48081:SF31">
    <property type="entry name" value="STERYL ACETYL HYDROLASE MUG81-RELATED"/>
    <property type="match status" value="1"/>
</dbReference>
<comment type="caution">
    <text evidence="4">The sequence shown here is derived from an EMBL/GenBank/DDBJ whole genome shotgun (WGS) entry which is preliminary data.</text>
</comment>
<name>A0A9P5XGB4_9AGAR</name>
<feature type="domain" description="Alpha/beta hydrolase fold-3" evidence="3">
    <location>
        <begin position="116"/>
        <end position="336"/>
    </location>
</feature>
<keyword evidence="2" id="KW-0472">Membrane</keyword>
<dbReference type="AlphaFoldDB" id="A0A9P5XGB4"/>
<evidence type="ECO:0000313" key="5">
    <source>
        <dbReference type="Proteomes" id="UP000807342"/>
    </source>
</evidence>
<organism evidence="4 5">
    <name type="scientific">Macrolepiota fuliginosa MF-IS2</name>
    <dbReference type="NCBI Taxonomy" id="1400762"/>
    <lineage>
        <taxon>Eukaryota</taxon>
        <taxon>Fungi</taxon>
        <taxon>Dikarya</taxon>
        <taxon>Basidiomycota</taxon>
        <taxon>Agaricomycotina</taxon>
        <taxon>Agaricomycetes</taxon>
        <taxon>Agaricomycetidae</taxon>
        <taxon>Agaricales</taxon>
        <taxon>Agaricineae</taxon>
        <taxon>Agaricaceae</taxon>
        <taxon>Macrolepiota</taxon>
    </lineage>
</organism>
<keyword evidence="2" id="KW-1133">Transmembrane helix</keyword>
<feature type="transmembrane region" description="Helical" evidence="2">
    <location>
        <begin position="23"/>
        <end position="42"/>
    </location>
</feature>
<keyword evidence="5" id="KW-1185">Reference proteome</keyword>
<reference evidence="4" key="1">
    <citation type="submission" date="2020-11" db="EMBL/GenBank/DDBJ databases">
        <authorList>
            <consortium name="DOE Joint Genome Institute"/>
            <person name="Ahrendt S."/>
            <person name="Riley R."/>
            <person name="Andreopoulos W."/>
            <person name="Labutti K."/>
            <person name="Pangilinan J."/>
            <person name="Ruiz-Duenas F.J."/>
            <person name="Barrasa J.M."/>
            <person name="Sanchez-Garcia M."/>
            <person name="Camarero S."/>
            <person name="Miyauchi S."/>
            <person name="Serrano A."/>
            <person name="Linde D."/>
            <person name="Babiker R."/>
            <person name="Drula E."/>
            <person name="Ayuso-Fernandez I."/>
            <person name="Pacheco R."/>
            <person name="Padilla G."/>
            <person name="Ferreira P."/>
            <person name="Barriuso J."/>
            <person name="Kellner H."/>
            <person name="Castanera R."/>
            <person name="Alfaro M."/>
            <person name="Ramirez L."/>
            <person name="Pisabarro A.G."/>
            <person name="Kuo A."/>
            <person name="Tritt A."/>
            <person name="Lipzen A."/>
            <person name="He G."/>
            <person name="Yan M."/>
            <person name="Ng V."/>
            <person name="Cullen D."/>
            <person name="Martin F."/>
            <person name="Rosso M.-N."/>
            <person name="Henrissat B."/>
            <person name="Hibbett D."/>
            <person name="Martinez A.T."/>
            <person name="Grigoriev I.V."/>
        </authorList>
    </citation>
    <scope>NUCLEOTIDE SEQUENCE</scope>
    <source>
        <strain evidence="4">MF-IS2</strain>
    </source>
</reference>
<dbReference type="InterPro" id="IPR029058">
    <property type="entry name" value="AB_hydrolase_fold"/>
</dbReference>
<evidence type="ECO:0000256" key="2">
    <source>
        <dbReference type="SAM" id="Phobius"/>
    </source>
</evidence>
<proteinExistence type="predicted"/>
<accession>A0A9P5XGB4</accession>
<dbReference type="SUPFAM" id="SSF53474">
    <property type="entry name" value="alpha/beta-Hydrolases"/>
    <property type="match status" value="1"/>
</dbReference>
<dbReference type="Proteomes" id="UP000807342">
    <property type="component" value="Unassembled WGS sequence"/>
</dbReference>
<dbReference type="OrthoDB" id="2152029at2759"/>
<evidence type="ECO:0000256" key="1">
    <source>
        <dbReference type="ARBA" id="ARBA00022801"/>
    </source>
</evidence>
<evidence type="ECO:0000313" key="4">
    <source>
        <dbReference type="EMBL" id="KAF9449697.1"/>
    </source>
</evidence>
<dbReference type="Pfam" id="PF07859">
    <property type="entry name" value="Abhydrolase_3"/>
    <property type="match status" value="1"/>
</dbReference>
<keyword evidence="2" id="KW-0812">Transmembrane</keyword>
<evidence type="ECO:0000259" key="3">
    <source>
        <dbReference type="Pfam" id="PF07859"/>
    </source>
</evidence>
<dbReference type="PANTHER" id="PTHR48081">
    <property type="entry name" value="AB HYDROLASE SUPERFAMILY PROTEIN C4A8.06C"/>
    <property type="match status" value="1"/>
</dbReference>
<sequence>MSEISPLLPRATQYGRPSLMDRIKMFFTLLPLPIVIIWSFLFKSGKTKSKKRVVFDRSLRYVVNSLNVRQLQHVMGTTRGVYDAWCKRNNLGPDVEGVGEGANLLWVGERGLDKVIIYLHGGAFLLPPFTYNLDFFHHVRTVLRQRGVNASVVLVEYTLVPEAIFPTPLKQAVAAINHLMNLGVDPQNMQLVGDSAGGNLVTQVLAHLLHPLESERVPALSLPAPFKGVYVLSPWVDLTNIFKTLDSGEDTDFLTVRTLTSWGSTILGPVSAKNRDYVEPNSAAEDWWKGVDAFVDRVLITAGEDECLKNEIIRFHSTFDNFHSHAKLVVQDEGIHNDPLLDFAVGKRDGSTTQFIIDWLTIGFQEPTS</sequence>
<protein>
    <submittedName>
        <fullName evidence="4">Alpha/beta-hydrolase</fullName>
    </submittedName>
</protein>
<dbReference type="InterPro" id="IPR050300">
    <property type="entry name" value="GDXG_lipolytic_enzyme"/>
</dbReference>
<dbReference type="InterPro" id="IPR013094">
    <property type="entry name" value="AB_hydrolase_3"/>
</dbReference>
<dbReference type="EMBL" id="MU151123">
    <property type="protein sequence ID" value="KAF9449697.1"/>
    <property type="molecule type" value="Genomic_DNA"/>
</dbReference>
<dbReference type="GO" id="GO:0016787">
    <property type="term" value="F:hydrolase activity"/>
    <property type="evidence" value="ECO:0007669"/>
    <property type="project" value="UniProtKB-KW"/>
</dbReference>
<keyword evidence="1" id="KW-0378">Hydrolase</keyword>
<dbReference type="Gene3D" id="3.40.50.1820">
    <property type="entry name" value="alpha/beta hydrolase"/>
    <property type="match status" value="1"/>
</dbReference>
<gene>
    <name evidence="4" type="ORF">P691DRAFT_727534</name>
</gene>